<dbReference type="SUPFAM" id="SSF50370">
    <property type="entry name" value="Ricin B-like lectins"/>
    <property type="match status" value="1"/>
</dbReference>
<dbReference type="Proteomes" id="UP001168821">
    <property type="component" value="Unassembled WGS sequence"/>
</dbReference>
<evidence type="ECO:0000313" key="2">
    <source>
        <dbReference type="Proteomes" id="UP001168821"/>
    </source>
</evidence>
<dbReference type="EMBL" id="JALNTZ010000006">
    <property type="protein sequence ID" value="KAJ3648177.1"/>
    <property type="molecule type" value="Genomic_DNA"/>
</dbReference>
<comment type="caution">
    <text evidence="1">The sequence shown here is derived from an EMBL/GenBank/DDBJ whole genome shotgun (WGS) entry which is preliminary data.</text>
</comment>
<dbReference type="AlphaFoldDB" id="A0AA38I656"/>
<sequence>MGQLTSSLHLLVLLKHQEYFILCMPLLDGSMSQLWFLSADGRITNNAGKGWTLDIHNEVFVPGGLLKIQPEKEVQSQYFFIEEKI</sequence>
<gene>
    <name evidence="1" type="ORF">Zmor_019999</name>
</gene>
<evidence type="ECO:0000313" key="1">
    <source>
        <dbReference type="EMBL" id="KAJ3648177.1"/>
    </source>
</evidence>
<name>A0AA38I656_9CUCU</name>
<dbReference type="InterPro" id="IPR035992">
    <property type="entry name" value="Ricin_B-like_lectins"/>
</dbReference>
<organism evidence="1 2">
    <name type="scientific">Zophobas morio</name>
    <dbReference type="NCBI Taxonomy" id="2755281"/>
    <lineage>
        <taxon>Eukaryota</taxon>
        <taxon>Metazoa</taxon>
        <taxon>Ecdysozoa</taxon>
        <taxon>Arthropoda</taxon>
        <taxon>Hexapoda</taxon>
        <taxon>Insecta</taxon>
        <taxon>Pterygota</taxon>
        <taxon>Neoptera</taxon>
        <taxon>Endopterygota</taxon>
        <taxon>Coleoptera</taxon>
        <taxon>Polyphaga</taxon>
        <taxon>Cucujiformia</taxon>
        <taxon>Tenebrionidae</taxon>
        <taxon>Zophobas</taxon>
    </lineage>
</organism>
<accession>A0AA38I656</accession>
<protein>
    <submittedName>
        <fullName evidence="1">Uncharacterized protein</fullName>
    </submittedName>
</protein>
<reference evidence="1" key="1">
    <citation type="journal article" date="2023" name="G3 (Bethesda)">
        <title>Whole genome assemblies of Zophobas morio and Tenebrio molitor.</title>
        <authorList>
            <person name="Kaur S."/>
            <person name="Stinson S.A."/>
            <person name="diCenzo G.C."/>
        </authorList>
    </citation>
    <scope>NUCLEOTIDE SEQUENCE</scope>
    <source>
        <strain evidence="1">QUZm001</strain>
    </source>
</reference>
<keyword evidence="2" id="KW-1185">Reference proteome</keyword>
<proteinExistence type="predicted"/>